<dbReference type="PROSITE" id="PS50146">
    <property type="entry name" value="DAGK"/>
    <property type="match status" value="1"/>
</dbReference>
<evidence type="ECO:0000313" key="10">
    <source>
        <dbReference type="Proteomes" id="UP000723714"/>
    </source>
</evidence>
<keyword evidence="4 9" id="KW-0418">Kinase</keyword>
<feature type="domain" description="DAGKc" evidence="8">
    <location>
        <begin position="1"/>
        <end position="131"/>
    </location>
</feature>
<dbReference type="InterPro" id="IPR005218">
    <property type="entry name" value="Diacylglycerol/lipid_kinase"/>
</dbReference>
<evidence type="ECO:0000256" key="3">
    <source>
        <dbReference type="ARBA" id="ARBA00022741"/>
    </source>
</evidence>
<evidence type="ECO:0000259" key="8">
    <source>
        <dbReference type="PROSITE" id="PS50146"/>
    </source>
</evidence>
<evidence type="ECO:0000256" key="6">
    <source>
        <dbReference type="ARBA" id="ARBA00023209"/>
    </source>
</evidence>
<dbReference type="InterPro" id="IPR050187">
    <property type="entry name" value="Lipid_Phosphate_FormReg"/>
</dbReference>
<dbReference type="InterPro" id="IPR045540">
    <property type="entry name" value="YegS/DAGK_C"/>
</dbReference>
<dbReference type="PANTHER" id="PTHR12358">
    <property type="entry name" value="SPHINGOSINE KINASE"/>
    <property type="match status" value="1"/>
</dbReference>
<comment type="similarity">
    <text evidence="1">Belongs to the diacylglycerol/lipid kinase family.</text>
</comment>
<organism evidence="9 10">
    <name type="scientific">Faecalicatena faecalis</name>
    <dbReference type="NCBI Taxonomy" id="2726362"/>
    <lineage>
        <taxon>Bacteria</taxon>
        <taxon>Bacillati</taxon>
        <taxon>Bacillota</taxon>
        <taxon>Clostridia</taxon>
        <taxon>Lachnospirales</taxon>
        <taxon>Lachnospiraceae</taxon>
        <taxon>Faecalicatena</taxon>
    </lineage>
</organism>
<evidence type="ECO:0000256" key="2">
    <source>
        <dbReference type="ARBA" id="ARBA00022679"/>
    </source>
</evidence>
<keyword evidence="7" id="KW-1208">Phospholipid metabolism</keyword>
<evidence type="ECO:0000256" key="7">
    <source>
        <dbReference type="ARBA" id="ARBA00023264"/>
    </source>
</evidence>
<keyword evidence="6" id="KW-0444">Lipid biosynthesis</keyword>
<dbReference type="Proteomes" id="UP000723714">
    <property type="component" value="Unassembled WGS sequence"/>
</dbReference>
<dbReference type="GO" id="GO:0016301">
    <property type="term" value="F:kinase activity"/>
    <property type="evidence" value="ECO:0007669"/>
    <property type="project" value="UniProtKB-KW"/>
</dbReference>
<dbReference type="Pfam" id="PF19279">
    <property type="entry name" value="YegS_C"/>
    <property type="match status" value="1"/>
</dbReference>
<evidence type="ECO:0000313" key="9">
    <source>
        <dbReference type="EMBL" id="MBU3874456.1"/>
    </source>
</evidence>
<keyword evidence="6" id="KW-0594">Phospholipid biosynthesis</keyword>
<dbReference type="Pfam" id="PF00781">
    <property type="entry name" value="DAGK_cat"/>
    <property type="match status" value="1"/>
</dbReference>
<keyword evidence="2" id="KW-0808">Transferase</keyword>
<dbReference type="PANTHER" id="PTHR12358:SF54">
    <property type="entry name" value="SPHINGOSINE KINASE RELATED PROTEIN"/>
    <property type="match status" value="1"/>
</dbReference>
<dbReference type="InterPro" id="IPR001206">
    <property type="entry name" value="Diacylglycerol_kinase_cat_dom"/>
</dbReference>
<keyword evidence="5" id="KW-0067">ATP-binding</keyword>
<dbReference type="NCBIfam" id="TIGR00147">
    <property type="entry name" value="YegS/Rv2252/BmrU family lipid kinase"/>
    <property type="match status" value="1"/>
</dbReference>
<keyword evidence="6" id="KW-0443">Lipid metabolism</keyword>
<accession>A0ABS6CYX4</accession>
<name>A0ABS6CYX4_9FIRM</name>
<protein>
    <submittedName>
        <fullName evidence="9">Diacylglycerol kinase family lipid kinase</fullName>
    </submittedName>
</protein>
<gene>
    <name evidence="9" type="ORF">HGO97_001310</name>
</gene>
<evidence type="ECO:0000256" key="1">
    <source>
        <dbReference type="ARBA" id="ARBA00005983"/>
    </source>
</evidence>
<comment type="caution">
    <text evidence="9">The sequence shown here is derived from an EMBL/GenBank/DDBJ whole genome shotgun (WGS) entry which is preliminary data.</text>
</comment>
<dbReference type="RefSeq" id="WP_216238646.1">
    <property type="nucleotide sequence ID" value="NZ_JABACJ020000001.1"/>
</dbReference>
<evidence type="ECO:0000256" key="5">
    <source>
        <dbReference type="ARBA" id="ARBA00022840"/>
    </source>
</evidence>
<dbReference type="SMART" id="SM00046">
    <property type="entry name" value="DAGKc"/>
    <property type="match status" value="1"/>
</dbReference>
<dbReference type="EMBL" id="JABACJ020000001">
    <property type="protein sequence ID" value="MBU3874456.1"/>
    <property type="molecule type" value="Genomic_DNA"/>
</dbReference>
<reference evidence="9 10" key="1">
    <citation type="submission" date="2021-06" db="EMBL/GenBank/DDBJ databases">
        <title>Faecalicatena sp. nov. isolated from porcine feces.</title>
        <authorList>
            <person name="Oh B.S."/>
            <person name="Lee J.H."/>
        </authorList>
    </citation>
    <scope>NUCLEOTIDE SEQUENCE [LARGE SCALE GENOMIC DNA]</scope>
    <source>
        <strain evidence="9 10">AGMB00832</strain>
    </source>
</reference>
<keyword evidence="10" id="KW-1185">Reference proteome</keyword>
<keyword evidence="3" id="KW-0547">Nucleotide-binding</keyword>
<sequence>MRYTFIVNPNSRSGMGGMIWEVIEPELIKKQIEYECYRTTYPGHATKLVRQITSDGCEHTLVVLGGDGTVNEVINGIENVEKVILGYIPTGSSNDFARGLGLPKDPDKALEVVLHPGQIKKMDVGLLTRAGKERRFAVSTGIGFDAAICHQAAVSGLKVLLNRLKLGKLTYVGIALNRLFHDKPVEAEIILDEGEPKKYKKVYFAAAMNHPYEGGGFYFCPKARSDDGMLDVIVISNLPKLVVLLLLPTAYKGWHVHFPGISVMRCHKVCIRTKRALAVHTDGEPVFLRKEIKAELLKEKIRVLTV</sequence>
<proteinExistence type="inferred from homology"/>
<evidence type="ECO:0000256" key="4">
    <source>
        <dbReference type="ARBA" id="ARBA00022777"/>
    </source>
</evidence>